<reference evidence="9" key="2">
    <citation type="submission" date="2020-09" db="EMBL/GenBank/DDBJ databases">
        <authorList>
            <person name="Sun Q."/>
            <person name="Zhou Y."/>
        </authorList>
    </citation>
    <scope>NUCLEOTIDE SEQUENCE</scope>
    <source>
        <strain evidence="9">CGMCC 1.15320</strain>
    </source>
</reference>
<evidence type="ECO:0000256" key="1">
    <source>
        <dbReference type="ARBA" id="ARBA00001974"/>
    </source>
</evidence>
<dbReference type="InterPro" id="IPR036318">
    <property type="entry name" value="FAD-bd_PCMH-like_sf"/>
</dbReference>
<dbReference type="SUPFAM" id="SSF55103">
    <property type="entry name" value="FAD-linked oxidases, C-terminal domain"/>
    <property type="match status" value="1"/>
</dbReference>
<dbReference type="FunFam" id="3.30.465.10:FF:000016">
    <property type="entry name" value="probable D-lactate dehydrogenase, mitochondrial"/>
    <property type="match status" value="1"/>
</dbReference>
<dbReference type="PANTHER" id="PTHR11748:SF111">
    <property type="entry name" value="D-LACTATE DEHYDROGENASE, MITOCHONDRIAL-RELATED"/>
    <property type="match status" value="1"/>
</dbReference>
<evidence type="ECO:0000256" key="7">
    <source>
        <dbReference type="ARBA" id="ARBA00038897"/>
    </source>
</evidence>
<dbReference type="Gene3D" id="3.30.70.2740">
    <property type="match status" value="1"/>
</dbReference>
<accession>A0A916W3H5</accession>
<dbReference type="InterPro" id="IPR006094">
    <property type="entry name" value="Oxid_FAD_bind_N"/>
</dbReference>
<keyword evidence="10" id="KW-1185">Reference proteome</keyword>
<evidence type="ECO:0000256" key="2">
    <source>
        <dbReference type="ARBA" id="ARBA00008000"/>
    </source>
</evidence>
<dbReference type="GO" id="GO:1903457">
    <property type="term" value="P:lactate catabolic process"/>
    <property type="evidence" value="ECO:0007669"/>
    <property type="project" value="TreeGrafter"/>
</dbReference>
<comment type="similarity">
    <text evidence="2">Belongs to the FAD-binding oxidoreductase/transferase type 4 family.</text>
</comment>
<dbReference type="Proteomes" id="UP000636264">
    <property type="component" value="Unassembled WGS sequence"/>
</dbReference>
<proteinExistence type="inferred from homology"/>
<gene>
    <name evidence="9" type="ORF">GCM10011385_16120</name>
</gene>
<keyword evidence="6" id="KW-0560">Oxidoreductase</keyword>
<dbReference type="PANTHER" id="PTHR11748">
    <property type="entry name" value="D-LACTATE DEHYDROGENASE"/>
    <property type="match status" value="1"/>
</dbReference>
<comment type="cofactor">
    <cofactor evidence="1">
        <name>FAD</name>
        <dbReference type="ChEBI" id="CHEBI:57692"/>
    </cofactor>
</comment>
<dbReference type="RefSeq" id="WP_188720515.1">
    <property type="nucleotide sequence ID" value="NZ_BMIF01000004.1"/>
</dbReference>
<evidence type="ECO:0000313" key="9">
    <source>
        <dbReference type="EMBL" id="GGA63099.1"/>
    </source>
</evidence>
<dbReference type="Pfam" id="PF01565">
    <property type="entry name" value="FAD_binding_4"/>
    <property type="match status" value="1"/>
</dbReference>
<protein>
    <recommendedName>
        <fullName evidence="7">D-lactate dehydrogenase (cytochrome)</fullName>
        <ecNumber evidence="7">1.1.2.4</ecNumber>
    </recommendedName>
</protein>
<dbReference type="Gene3D" id="3.30.465.10">
    <property type="match status" value="1"/>
</dbReference>
<reference evidence="9" key="1">
    <citation type="journal article" date="2014" name="Int. J. Syst. Evol. Microbiol.">
        <title>Complete genome sequence of Corynebacterium casei LMG S-19264T (=DSM 44701T), isolated from a smear-ripened cheese.</title>
        <authorList>
            <consortium name="US DOE Joint Genome Institute (JGI-PGF)"/>
            <person name="Walter F."/>
            <person name="Albersmeier A."/>
            <person name="Kalinowski J."/>
            <person name="Ruckert C."/>
        </authorList>
    </citation>
    <scope>NUCLEOTIDE SEQUENCE</scope>
    <source>
        <strain evidence="9">CGMCC 1.15320</strain>
    </source>
</reference>
<dbReference type="InterPro" id="IPR016166">
    <property type="entry name" value="FAD-bd_PCMH"/>
</dbReference>
<evidence type="ECO:0000313" key="10">
    <source>
        <dbReference type="Proteomes" id="UP000636264"/>
    </source>
</evidence>
<dbReference type="SUPFAM" id="SSF56176">
    <property type="entry name" value="FAD-binding/transporter-associated domain-like"/>
    <property type="match status" value="1"/>
</dbReference>
<dbReference type="InterPro" id="IPR016169">
    <property type="entry name" value="FAD-bd_PCMH_sub2"/>
</dbReference>
<organism evidence="9 10">
    <name type="scientific">Nitratireductor aestuarii</name>
    <dbReference type="NCBI Taxonomy" id="1735103"/>
    <lineage>
        <taxon>Bacteria</taxon>
        <taxon>Pseudomonadati</taxon>
        <taxon>Pseudomonadota</taxon>
        <taxon>Alphaproteobacteria</taxon>
        <taxon>Hyphomicrobiales</taxon>
        <taxon>Phyllobacteriaceae</taxon>
        <taxon>Nitratireductor</taxon>
    </lineage>
</organism>
<dbReference type="Gene3D" id="1.10.45.10">
    <property type="entry name" value="Vanillyl-alcohol Oxidase, Chain A, domain 4"/>
    <property type="match status" value="1"/>
</dbReference>
<comment type="caution">
    <text evidence="9">The sequence shown here is derived from an EMBL/GenBank/DDBJ whole genome shotgun (WGS) entry which is preliminary data.</text>
</comment>
<dbReference type="Pfam" id="PF02913">
    <property type="entry name" value="FAD-oxidase_C"/>
    <property type="match status" value="1"/>
</dbReference>
<keyword evidence="5" id="KW-0809">Transit peptide</keyword>
<dbReference type="EC" id="1.1.2.4" evidence="7"/>
<feature type="domain" description="FAD-binding PCMH-type" evidence="8">
    <location>
        <begin position="42"/>
        <end position="219"/>
    </location>
</feature>
<dbReference type="FunFam" id="1.10.45.10:FF:000001">
    <property type="entry name" value="D-lactate dehydrogenase mitochondrial"/>
    <property type="match status" value="1"/>
</dbReference>
<dbReference type="PROSITE" id="PS51387">
    <property type="entry name" value="FAD_PCMH"/>
    <property type="match status" value="1"/>
</dbReference>
<dbReference type="EMBL" id="BMIF01000004">
    <property type="protein sequence ID" value="GGA63099.1"/>
    <property type="molecule type" value="Genomic_DNA"/>
</dbReference>
<keyword evidence="3" id="KW-0285">Flavoprotein</keyword>
<name>A0A916W3H5_9HYPH</name>
<dbReference type="InterPro" id="IPR016164">
    <property type="entry name" value="FAD-linked_Oxase-like_C"/>
</dbReference>
<dbReference type="InterPro" id="IPR016171">
    <property type="entry name" value="Vanillyl_alc_oxidase_C-sub2"/>
</dbReference>
<sequence>MSTTTTRTTEQALEGLKTILADRLVTSQSVREHHSRDLSRFPAVLPDAVAFPQNEEEVASIVRVCAENLVPIIPVGAVSSLDGHIIPVKGGVTVSTRDMNRIIEIRPEDMLAVVEPGVTRKQLNTALRATGLMFPIDPGADATIGGMASTRGSGTTAVRYGTMRENILALRVVTPDGTVIHTGSRAKKSATGYDLTHLYVGSEGTLGFITELTVRLHPIPEMVSSAICAFPDVQSAVETVIECVQYGIPVARVEFLDKVAIGGVNAYSKLDLQVAPTLFFEFHGTPAWVAEQSQIAEEISANHNGTGFKWSTDADERTKLWQARHDALWAARALKPGCEVYGGDICVPISRLAESIVAASEDIAASFLTGQVIGHVGDGNFHTAYLIDPEKPEDYAEAERLADRMLERALAVGGTASGEHGIGIGKLKFMRKEHGDAVDVMKRIKQALDPLGIMNPGKMGQEG</sequence>
<dbReference type="AlphaFoldDB" id="A0A916W3H5"/>
<dbReference type="GO" id="GO:0071949">
    <property type="term" value="F:FAD binding"/>
    <property type="evidence" value="ECO:0007669"/>
    <property type="project" value="InterPro"/>
</dbReference>
<evidence type="ECO:0000256" key="6">
    <source>
        <dbReference type="ARBA" id="ARBA00023002"/>
    </source>
</evidence>
<evidence type="ECO:0000256" key="5">
    <source>
        <dbReference type="ARBA" id="ARBA00022946"/>
    </source>
</evidence>
<evidence type="ECO:0000259" key="8">
    <source>
        <dbReference type="PROSITE" id="PS51387"/>
    </source>
</evidence>
<dbReference type="GO" id="GO:0004458">
    <property type="term" value="F:D-lactate dehydrogenase (cytochrome) activity"/>
    <property type="evidence" value="ECO:0007669"/>
    <property type="project" value="UniProtKB-EC"/>
</dbReference>
<dbReference type="FunFam" id="3.30.70.2740:FF:000001">
    <property type="entry name" value="D-lactate dehydrogenase mitochondrial"/>
    <property type="match status" value="1"/>
</dbReference>
<evidence type="ECO:0000256" key="4">
    <source>
        <dbReference type="ARBA" id="ARBA00022827"/>
    </source>
</evidence>
<dbReference type="InterPro" id="IPR004113">
    <property type="entry name" value="FAD-bd_oxidored_4_C"/>
</dbReference>
<dbReference type="GO" id="GO:0008720">
    <property type="term" value="F:D-lactate dehydrogenase (NAD+) activity"/>
    <property type="evidence" value="ECO:0007669"/>
    <property type="project" value="TreeGrafter"/>
</dbReference>
<keyword evidence="4" id="KW-0274">FAD</keyword>
<evidence type="ECO:0000256" key="3">
    <source>
        <dbReference type="ARBA" id="ARBA00022630"/>
    </source>
</evidence>